<dbReference type="RefSeq" id="WP_282593302.1">
    <property type="nucleotide sequence ID" value="NZ_JAPAAF010000047.1"/>
</dbReference>
<dbReference type="InterPro" id="IPR026444">
    <property type="entry name" value="Secre_tail"/>
</dbReference>
<dbReference type="AlphaFoldDB" id="A0AA42CA00"/>
<dbReference type="Pfam" id="PF13365">
    <property type="entry name" value="Trypsin_2"/>
    <property type="match status" value="1"/>
</dbReference>
<dbReference type="PANTHER" id="PTHR36234:SF5">
    <property type="entry name" value="LYSYL ENDOPEPTIDASE"/>
    <property type="match status" value="1"/>
</dbReference>
<keyword evidence="2" id="KW-1185">Reference proteome</keyword>
<sequence length="729" mass="81028">MNRKLIFSLLFFTLVINARGQLSQGGSPLEINHLKSVVVNDEVELIVPVEKVAAERPADLSGNQLKPFRFAHAIPVSLNPMNSGNWYEMQGFRVWQLRITSPGAKSLNVIFDRFHLPDGARLFLYSADKSDVIGAFTSTNNKASGKLATAPVAGDRLVIQYEEPVHAQFFGDLSVKSINHDYIGLKAVGNERRPLGESGSCNVNVNCDFTSAYKLASNSVCRVLVSGTDLCTGTLLNNARQDGTPYVYTAAHCIEDNTEASESVFLFNYESPYCGNIDGEVNNTLSGSLLRAESDSLDFSLVELTVSPPQIYRPYYLGWSNHTDIPDSTVCVHHPLGDIKKIAIDDDRPFIRTYSSDYLRNGFFMVANWERGTTEGGSSGAPLIDQNMRMVGSLTGGAATCEQPYNDYFARFSMAWDYYPDSGRQLKAWLDPLESKIGFLDGYAPFTGKDLCGPFTNFTDEDTHENLRIADGDQFKGYWGGSNAYGFSAFAEQFRFNSECELSGISLGVAMVDFDSRAANSKVAVEVYDGGERPGNLLYAQEYYLRDLEQGVMNYLSFHEPVKTSGEFFVAYSIDQFRATDSLAVFLAKRIVDPKNSFFIKDDNVWYPYPDKSGTAEGSSILMEVMVCGLDSADLDPNPKQATLAAKAYPNPLQAGQRLYVKFEEPVQPTEVGVYDMLGRMVKVSYTQPGERWMYFDFTGERSGIYHIRVVGESPARNYQLRVLYVGDI</sequence>
<proteinExistence type="predicted"/>
<dbReference type="SUPFAM" id="SSF50494">
    <property type="entry name" value="Trypsin-like serine proteases"/>
    <property type="match status" value="1"/>
</dbReference>
<dbReference type="InterPro" id="IPR043504">
    <property type="entry name" value="Peptidase_S1_PA_chymotrypsin"/>
</dbReference>
<name>A0AA42CA00_9BACT</name>
<organism evidence="1 2">
    <name type="scientific">Gaoshiqia sediminis</name>
    <dbReference type="NCBI Taxonomy" id="2986998"/>
    <lineage>
        <taxon>Bacteria</taxon>
        <taxon>Pseudomonadati</taxon>
        <taxon>Bacteroidota</taxon>
        <taxon>Bacteroidia</taxon>
        <taxon>Marinilabiliales</taxon>
        <taxon>Prolixibacteraceae</taxon>
        <taxon>Gaoshiqia</taxon>
    </lineage>
</organism>
<dbReference type="EMBL" id="JAPAAF010000047">
    <property type="protein sequence ID" value="MCW0484711.1"/>
    <property type="molecule type" value="Genomic_DNA"/>
</dbReference>
<accession>A0AA42CA00</accession>
<dbReference type="InterPro" id="IPR009003">
    <property type="entry name" value="Peptidase_S1_PA"/>
</dbReference>
<comment type="caution">
    <text evidence="1">The sequence shown here is derived from an EMBL/GenBank/DDBJ whole genome shotgun (WGS) entry which is preliminary data.</text>
</comment>
<dbReference type="Gene3D" id="2.40.10.10">
    <property type="entry name" value="Trypsin-like serine proteases"/>
    <property type="match status" value="2"/>
</dbReference>
<reference evidence="1" key="1">
    <citation type="submission" date="2022-10" db="EMBL/GenBank/DDBJ databases">
        <title>Gaoshiqiia sediminis gen. nov., sp. nov., isolated from coastal sediment.</title>
        <authorList>
            <person name="Yu W.X."/>
            <person name="Mu D.S."/>
            <person name="Du J.Z."/>
            <person name="Liang Y.Q."/>
        </authorList>
    </citation>
    <scope>NUCLEOTIDE SEQUENCE</scope>
    <source>
        <strain evidence="1">A06</strain>
    </source>
</reference>
<evidence type="ECO:0000313" key="2">
    <source>
        <dbReference type="Proteomes" id="UP001163821"/>
    </source>
</evidence>
<dbReference type="Proteomes" id="UP001163821">
    <property type="component" value="Unassembled WGS sequence"/>
</dbReference>
<evidence type="ECO:0000313" key="1">
    <source>
        <dbReference type="EMBL" id="MCW0484711.1"/>
    </source>
</evidence>
<dbReference type="PANTHER" id="PTHR36234">
    <property type="entry name" value="LYSYL ENDOPEPTIDASE"/>
    <property type="match status" value="1"/>
</dbReference>
<protein>
    <submittedName>
        <fullName evidence="1">T9SS type A sorting domain-containing protein</fullName>
    </submittedName>
</protein>
<dbReference type="NCBIfam" id="TIGR04183">
    <property type="entry name" value="Por_Secre_tail"/>
    <property type="match status" value="1"/>
</dbReference>
<gene>
    <name evidence="1" type="ORF">N2K84_18400</name>
</gene>